<feature type="compositionally biased region" description="Low complexity" evidence="1">
    <location>
        <begin position="1"/>
        <end position="13"/>
    </location>
</feature>
<reference evidence="2" key="1">
    <citation type="submission" date="2021-06" db="EMBL/GenBank/DDBJ databases">
        <title>Genome Sequence of Mortierella hyaline Strain SCG-10, a Cold-Adapted, Nitrate-Reducing Fungus Isolated from Soil in Minnesota, USA.</title>
        <authorList>
            <person name="Aldossari N."/>
        </authorList>
    </citation>
    <scope>NUCLEOTIDE SEQUENCE</scope>
    <source>
        <strain evidence="2">SCG-10</strain>
    </source>
</reference>
<sequence>MNYGQGYPPQQGGYNNGGGNSGYPANNGGYDSSAYPPQQQQHDGYNNSGGYDPNSGGYDPNSGAGGGYDPNNAYNSNYNSVSAPPYSAYPPSANMLSGGGNAIGGGGGYPGASPAFNPMHLNSNNSVASSHAGGGMNNYSSHGTVNLGNGGSGYDNSGYVNTNNNNGYDNNGSNGNYGNNNGNFGNNNNNNNSNSSNSNSNSGNYSSPPANQSYQAGQLNYQGTVYNPNAASNMQNNNSNNSGSPISQGQPLNPDQAKAPQPEGEYPVVMAIDFGTTFSGVAYALKADGEVHDMTKWPRHLAQYPKTPTLSLYKKDSTKILDWGHAARLAMLKPSAKDFCLLRKFKLQLDESLHNAPLENGISALDAVTHYLKKLHGHVMMELMKGFIKNYEPNQFQYCLTVPAMWSDGAKNTMRRAAIGAGLIQEGDPPNRLILISEPEAAAMYCERMVDRFSLKHGDRFMICDAGGGTVDLIVFEVNEPPGQARHLREVTRGHGASCGSVFLDANMERLLERKFKRYRRGIKACGWASLMDTFVDMVKPMFNGQEDVLMQIPQATGLEDLNDHEIGLEDGVLCVSVEEMKAEVFEPVISDVLDLIQKQLHQSQSCSAIFMVGGFGSSRYLEERVRQEFGHLVGLVAVPQRPELAVVRGAVYAGLNTKTINMRVARRWYGVDANMPFEEGVDPESKKIISHDGHVRCKERFSVYVRPGQQIGVDECVSKEYVTWSYPKGLDSPLYVCNSPNQPKYITDPGVQKIADFHIPMPEIPGAQPRTRVVFKLNLYFGLTEVRAEAVINGNTYTTICSFGGGAGNR</sequence>
<dbReference type="SUPFAM" id="SSF53067">
    <property type="entry name" value="Actin-like ATPase domain"/>
    <property type="match status" value="2"/>
</dbReference>
<protein>
    <submittedName>
        <fullName evidence="2">Uncharacterized protein</fullName>
    </submittedName>
</protein>
<feature type="compositionally biased region" description="Low complexity" evidence="1">
    <location>
        <begin position="227"/>
        <end position="249"/>
    </location>
</feature>
<accession>A0A9P7XQJ1</accession>
<feature type="region of interest" description="Disordered" evidence="1">
    <location>
        <begin position="161"/>
        <end position="262"/>
    </location>
</feature>
<dbReference type="PANTHER" id="PTHR14187:SF5">
    <property type="entry name" value="HEAT SHOCK 70 KDA PROTEIN 12A"/>
    <property type="match status" value="1"/>
</dbReference>
<feature type="compositionally biased region" description="Polar residues" evidence="1">
    <location>
        <begin position="208"/>
        <end position="226"/>
    </location>
</feature>
<evidence type="ECO:0000313" key="2">
    <source>
        <dbReference type="EMBL" id="KAG9064852.1"/>
    </source>
</evidence>
<dbReference type="Gene3D" id="3.30.420.40">
    <property type="match status" value="2"/>
</dbReference>
<feature type="region of interest" description="Disordered" evidence="1">
    <location>
        <begin position="1"/>
        <end position="70"/>
    </location>
</feature>
<dbReference type="Gene3D" id="3.90.640.10">
    <property type="entry name" value="Actin, Chain A, domain 4"/>
    <property type="match status" value="1"/>
</dbReference>
<dbReference type="AlphaFoldDB" id="A0A9P7XQJ1"/>
<proteinExistence type="predicted"/>
<dbReference type="EMBL" id="JAHRHY010000013">
    <property type="protein sequence ID" value="KAG9064852.1"/>
    <property type="molecule type" value="Genomic_DNA"/>
</dbReference>
<keyword evidence="3" id="KW-1185">Reference proteome</keyword>
<dbReference type="OrthoDB" id="2963168at2759"/>
<feature type="compositionally biased region" description="Low complexity" evidence="1">
    <location>
        <begin position="161"/>
        <end position="207"/>
    </location>
</feature>
<name>A0A9P7XQJ1_9FUNG</name>
<dbReference type="InterPro" id="IPR043129">
    <property type="entry name" value="ATPase_NBD"/>
</dbReference>
<dbReference type="CDD" id="cd10229">
    <property type="entry name" value="ASKHA_NBD_HSP70_HSPA12"/>
    <property type="match status" value="1"/>
</dbReference>
<dbReference type="Proteomes" id="UP000707451">
    <property type="component" value="Unassembled WGS sequence"/>
</dbReference>
<evidence type="ECO:0000313" key="3">
    <source>
        <dbReference type="Proteomes" id="UP000707451"/>
    </source>
</evidence>
<feature type="compositionally biased region" description="Polar residues" evidence="1">
    <location>
        <begin position="35"/>
        <end position="49"/>
    </location>
</feature>
<gene>
    <name evidence="2" type="ORF">KI688_003113</name>
</gene>
<comment type="caution">
    <text evidence="2">The sequence shown here is derived from an EMBL/GenBank/DDBJ whole genome shotgun (WGS) entry which is preliminary data.</text>
</comment>
<organism evidence="2 3">
    <name type="scientific">Linnemannia hyalina</name>
    <dbReference type="NCBI Taxonomy" id="64524"/>
    <lineage>
        <taxon>Eukaryota</taxon>
        <taxon>Fungi</taxon>
        <taxon>Fungi incertae sedis</taxon>
        <taxon>Mucoromycota</taxon>
        <taxon>Mortierellomycotina</taxon>
        <taxon>Mortierellomycetes</taxon>
        <taxon>Mortierellales</taxon>
        <taxon>Mortierellaceae</taxon>
        <taxon>Linnemannia</taxon>
    </lineage>
</organism>
<dbReference type="PANTHER" id="PTHR14187">
    <property type="entry name" value="ALPHA KINASE/ELONGATION FACTOR 2 KINASE"/>
    <property type="match status" value="1"/>
</dbReference>
<evidence type="ECO:0000256" key="1">
    <source>
        <dbReference type="SAM" id="MobiDB-lite"/>
    </source>
</evidence>